<accession>A0A0C2YVN5</accession>
<reference evidence="1 2" key="1">
    <citation type="submission" date="2014-04" db="EMBL/GenBank/DDBJ databases">
        <authorList>
            <consortium name="DOE Joint Genome Institute"/>
            <person name="Kuo A."/>
            <person name="Kohler A."/>
            <person name="Nagy L.G."/>
            <person name="Floudas D."/>
            <person name="Copeland A."/>
            <person name="Barry K.W."/>
            <person name="Cichocki N."/>
            <person name="Veneault-Fourrey C."/>
            <person name="LaButti K."/>
            <person name="Lindquist E.A."/>
            <person name="Lipzen A."/>
            <person name="Lundell T."/>
            <person name="Morin E."/>
            <person name="Murat C."/>
            <person name="Sun H."/>
            <person name="Tunlid A."/>
            <person name="Henrissat B."/>
            <person name="Grigoriev I.V."/>
            <person name="Hibbett D.S."/>
            <person name="Martin F."/>
            <person name="Nordberg H.P."/>
            <person name="Cantor M.N."/>
            <person name="Hua S.X."/>
        </authorList>
    </citation>
    <scope>NUCLEOTIDE SEQUENCE [LARGE SCALE GENOMIC DNA]</scope>
    <source>
        <strain evidence="1 2">Foug A</strain>
    </source>
</reference>
<proteinExistence type="predicted"/>
<dbReference type="InParanoid" id="A0A0C2YVN5"/>
<dbReference type="Proteomes" id="UP000053989">
    <property type="component" value="Unassembled WGS sequence"/>
</dbReference>
<name>A0A0C2YVN5_9AGAM</name>
<gene>
    <name evidence="1" type="ORF">SCLCIDRAFT_138560</name>
</gene>
<reference evidence="2" key="2">
    <citation type="submission" date="2015-01" db="EMBL/GenBank/DDBJ databases">
        <title>Evolutionary Origins and Diversification of the Mycorrhizal Mutualists.</title>
        <authorList>
            <consortium name="DOE Joint Genome Institute"/>
            <consortium name="Mycorrhizal Genomics Consortium"/>
            <person name="Kohler A."/>
            <person name="Kuo A."/>
            <person name="Nagy L.G."/>
            <person name="Floudas D."/>
            <person name="Copeland A."/>
            <person name="Barry K.W."/>
            <person name="Cichocki N."/>
            <person name="Veneault-Fourrey C."/>
            <person name="LaButti K."/>
            <person name="Lindquist E.A."/>
            <person name="Lipzen A."/>
            <person name="Lundell T."/>
            <person name="Morin E."/>
            <person name="Murat C."/>
            <person name="Riley R."/>
            <person name="Ohm R."/>
            <person name="Sun H."/>
            <person name="Tunlid A."/>
            <person name="Henrissat B."/>
            <person name="Grigoriev I.V."/>
            <person name="Hibbett D.S."/>
            <person name="Martin F."/>
        </authorList>
    </citation>
    <scope>NUCLEOTIDE SEQUENCE [LARGE SCALE GENOMIC DNA]</scope>
    <source>
        <strain evidence="2">Foug A</strain>
    </source>
</reference>
<dbReference type="OrthoDB" id="3187773at2759"/>
<keyword evidence="2" id="KW-1185">Reference proteome</keyword>
<dbReference type="AlphaFoldDB" id="A0A0C2YVN5"/>
<dbReference type="HOGENOM" id="CLU_006344_15_1_1"/>
<evidence type="ECO:0000313" key="2">
    <source>
        <dbReference type="Proteomes" id="UP000053989"/>
    </source>
</evidence>
<dbReference type="EMBL" id="KN822174">
    <property type="protein sequence ID" value="KIM53688.1"/>
    <property type="molecule type" value="Genomic_DNA"/>
</dbReference>
<evidence type="ECO:0000313" key="1">
    <source>
        <dbReference type="EMBL" id="KIM53688.1"/>
    </source>
</evidence>
<protein>
    <submittedName>
        <fullName evidence="1">Uncharacterized protein</fullName>
    </submittedName>
</protein>
<sequence length="119" mass="13127">MVPYVADCLGLQGLQKGICRFLYDQVNPDAEIPGDRVDLRLCPPFQGRVQVFYSAVATFCTPSDQSGVGGMRHEIIRAMPSWQGGPPHYDCIYVAKGGMETEGFCSLMVGRVRLFFSCV</sequence>
<organism evidence="1 2">
    <name type="scientific">Scleroderma citrinum Foug A</name>
    <dbReference type="NCBI Taxonomy" id="1036808"/>
    <lineage>
        <taxon>Eukaryota</taxon>
        <taxon>Fungi</taxon>
        <taxon>Dikarya</taxon>
        <taxon>Basidiomycota</taxon>
        <taxon>Agaricomycotina</taxon>
        <taxon>Agaricomycetes</taxon>
        <taxon>Agaricomycetidae</taxon>
        <taxon>Boletales</taxon>
        <taxon>Sclerodermatineae</taxon>
        <taxon>Sclerodermataceae</taxon>
        <taxon>Scleroderma</taxon>
    </lineage>
</organism>
<dbReference type="STRING" id="1036808.A0A0C2YVN5"/>